<protein>
    <recommendedName>
        <fullName evidence="6">NAD(P)(+)--arginine ADP-ribosyltransferase</fullName>
        <ecNumber evidence="6">2.4.2.31</ecNumber>
    </recommendedName>
    <alternativeName>
        <fullName evidence="6">Mono(ADP-ribosyl)transferase</fullName>
    </alternativeName>
</protein>
<comment type="catalytic activity">
    <reaction evidence="5 6">
        <text>L-arginyl-[protein] + NAD(+) = N(omega)-(ADP-D-ribosyl)-L-arginyl-[protein] + nicotinamide + H(+)</text>
        <dbReference type="Rhea" id="RHEA:19149"/>
        <dbReference type="Rhea" id="RHEA-COMP:10532"/>
        <dbReference type="Rhea" id="RHEA-COMP:15087"/>
        <dbReference type="ChEBI" id="CHEBI:15378"/>
        <dbReference type="ChEBI" id="CHEBI:17154"/>
        <dbReference type="ChEBI" id="CHEBI:29965"/>
        <dbReference type="ChEBI" id="CHEBI:57540"/>
        <dbReference type="ChEBI" id="CHEBI:142554"/>
        <dbReference type="EC" id="2.4.2.31"/>
    </reaction>
</comment>
<evidence type="ECO:0000256" key="4">
    <source>
        <dbReference type="ARBA" id="ARBA00022695"/>
    </source>
</evidence>
<gene>
    <name evidence="8" type="ORF">CBRE1094_LOCUS539</name>
</gene>
<feature type="coiled-coil region" evidence="7">
    <location>
        <begin position="49"/>
        <end position="76"/>
    </location>
</feature>
<evidence type="ECO:0000313" key="8">
    <source>
        <dbReference type="EMBL" id="CAD9390770.1"/>
    </source>
</evidence>
<evidence type="ECO:0000256" key="3">
    <source>
        <dbReference type="ARBA" id="ARBA00022679"/>
    </source>
</evidence>
<evidence type="ECO:0000256" key="1">
    <source>
        <dbReference type="ARBA" id="ARBA00009558"/>
    </source>
</evidence>
<keyword evidence="7" id="KW-0175">Coiled coil</keyword>
<comment type="similarity">
    <text evidence="1 6">Belongs to the Arg-specific ADP-ribosyltransferase family.</text>
</comment>
<dbReference type="Gene3D" id="3.90.176.10">
    <property type="entry name" value="Toxin ADP-ribosyltransferase, Chain A, domain 1"/>
    <property type="match status" value="1"/>
</dbReference>
<dbReference type="Pfam" id="PF01129">
    <property type="entry name" value="ART"/>
    <property type="match status" value="1"/>
</dbReference>
<keyword evidence="4" id="KW-0548">Nucleotidyltransferase</keyword>
<keyword evidence="6" id="KW-0520">NAD</keyword>
<dbReference type="EC" id="2.4.2.31" evidence="6"/>
<reference evidence="8" key="1">
    <citation type="submission" date="2021-01" db="EMBL/GenBank/DDBJ databases">
        <authorList>
            <person name="Corre E."/>
            <person name="Pelletier E."/>
            <person name="Niang G."/>
            <person name="Scheremetjew M."/>
            <person name="Finn R."/>
            <person name="Kale V."/>
            <person name="Holt S."/>
            <person name="Cochrane G."/>
            <person name="Meng A."/>
            <person name="Brown T."/>
            <person name="Cohen L."/>
        </authorList>
    </citation>
    <scope>NUCLEOTIDE SEQUENCE</scope>
    <source>
        <strain evidence="8">UTEX LB 985</strain>
    </source>
</reference>
<keyword evidence="2 6" id="KW-0328">Glycosyltransferase</keyword>
<organism evidence="8">
    <name type="scientific">Haptolina brevifila</name>
    <dbReference type="NCBI Taxonomy" id="156173"/>
    <lineage>
        <taxon>Eukaryota</taxon>
        <taxon>Haptista</taxon>
        <taxon>Haptophyta</taxon>
        <taxon>Prymnesiophyceae</taxon>
        <taxon>Prymnesiales</taxon>
        <taxon>Prymnesiaceae</taxon>
        <taxon>Haptolina</taxon>
    </lineage>
</organism>
<dbReference type="AlphaFoldDB" id="A0A7S2FES5"/>
<evidence type="ECO:0000256" key="5">
    <source>
        <dbReference type="ARBA" id="ARBA00047597"/>
    </source>
</evidence>
<accession>A0A7S2FES5</accession>
<proteinExistence type="inferred from homology"/>
<dbReference type="PROSITE" id="PS51996">
    <property type="entry name" value="TR_MART"/>
    <property type="match status" value="1"/>
</dbReference>
<sequence>MYYPRMLSMGTRYARLNSHCACTAVHLTILHSSASQHFAELYAVAPSAQVEQQALHQRLSRELEAIREEVAACKDAEAQECLEYVLYQRAGSSPLIFPNSPYPRDRDQNGVRADRVGADGLGFTLADFVASREAQKARLSVAHIVALRLYSTAAFKALNSPLRDHGRTEAHPLAATVFLLADGIKKLRALDAENRSLDLWRGMRNLGASEAFIQSGGTEFAIMSTTSDPTVAVRYALGDSSLLFKLRADSFMDRGADIAFLSAFPSEREYVYPPLTYLKPTGKLETIHVAAGEVGDGSPETSITVLEVQPHVV</sequence>
<name>A0A7S2FES5_9EUKA</name>
<dbReference type="InterPro" id="IPR000768">
    <property type="entry name" value="ART"/>
</dbReference>
<dbReference type="SUPFAM" id="SSF56399">
    <property type="entry name" value="ADP-ribosylation"/>
    <property type="match status" value="1"/>
</dbReference>
<keyword evidence="3 6" id="KW-0808">Transferase</keyword>
<dbReference type="EMBL" id="HBGU01001073">
    <property type="protein sequence ID" value="CAD9390770.1"/>
    <property type="molecule type" value="Transcribed_RNA"/>
</dbReference>
<keyword evidence="6" id="KW-0521">NADP</keyword>
<dbReference type="GO" id="GO:0106274">
    <property type="term" value="F:NAD+-protein-arginine ADP-ribosyltransferase activity"/>
    <property type="evidence" value="ECO:0007669"/>
    <property type="project" value="UniProtKB-EC"/>
</dbReference>
<dbReference type="GO" id="GO:0016779">
    <property type="term" value="F:nucleotidyltransferase activity"/>
    <property type="evidence" value="ECO:0007669"/>
    <property type="project" value="UniProtKB-KW"/>
</dbReference>
<evidence type="ECO:0000256" key="7">
    <source>
        <dbReference type="SAM" id="Coils"/>
    </source>
</evidence>
<evidence type="ECO:0000256" key="2">
    <source>
        <dbReference type="ARBA" id="ARBA00022676"/>
    </source>
</evidence>
<evidence type="ECO:0000256" key="6">
    <source>
        <dbReference type="RuleBase" id="RU361228"/>
    </source>
</evidence>